<dbReference type="Gene3D" id="1.10.8.10">
    <property type="entry name" value="DNA helicase RuvA subunit, C-terminal domain"/>
    <property type="match status" value="1"/>
</dbReference>
<keyword evidence="5" id="KW-0689">Ribosomal protein</keyword>
<dbReference type="PANTHER" id="PTHR47806">
    <property type="entry name" value="50S RIBOSOMAL PROTEIN L3 GLUTAMINE METHYLTRANSFERASE"/>
    <property type="match status" value="1"/>
</dbReference>
<evidence type="ECO:0000256" key="2">
    <source>
        <dbReference type="ARBA" id="ARBA00022679"/>
    </source>
</evidence>
<dbReference type="AlphaFoldDB" id="A0A2N5Y4G5"/>
<evidence type="ECO:0000313" key="5">
    <source>
        <dbReference type="EMBL" id="PLW83285.1"/>
    </source>
</evidence>
<dbReference type="EMBL" id="PKLZ01000003">
    <property type="protein sequence ID" value="PLW83285.1"/>
    <property type="molecule type" value="Genomic_DNA"/>
</dbReference>
<dbReference type="PANTHER" id="PTHR47806:SF1">
    <property type="entry name" value="RIBOSOMAL PROTEIN UL3 GLUTAMINE METHYLTRANSFERASE"/>
    <property type="match status" value="1"/>
</dbReference>
<dbReference type="Proteomes" id="UP000234845">
    <property type="component" value="Unassembled WGS sequence"/>
</dbReference>
<dbReference type="InterPro" id="IPR004556">
    <property type="entry name" value="HemK-like"/>
</dbReference>
<evidence type="ECO:0000256" key="1">
    <source>
        <dbReference type="ARBA" id="ARBA00022603"/>
    </source>
</evidence>
<dbReference type="PIRSF" id="PIRSF037167">
    <property type="entry name" value="Mtase_YfcB_prd"/>
    <property type="match status" value="1"/>
</dbReference>
<reference evidence="6" key="1">
    <citation type="submission" date="2017-11" db="EMBL/GenBank/DDBJ databases">
        <title>The draft genome sequence of Chromatocurvus sp. F02.</title>
        <authorList>
            <person name="Du Z.-J."/>
            <person name="Chang Y.-Q."/>
        </authorList>
    </citation>
    <scope>NUCLEOTIDE SEQUENCE [LARGE SCALE GENOMIC DNA]</scope>
    <source>
        <strain evidence="6">F02</strain>
    </source>
</reference>
<keyword evidence="6" id="KW-1185">Reference proteome</keyword>
<dbReference type="InterPro" id="IPR002052">
    <property type="entry name" value="DNA_methylase_N6_adenine_CS"/>
</dbReference>
<dbReference type="InterPro" id="IPR029063">
    <property type="entry name" value="SAM-dependent_MTases_sf"/>
</dbReference>
<dbReference type="PROSITE" id="PS00092">
    <property type="entry name" value="N6_MTASE"/>
    <property type="match status" value="1"/>
</dbReference>
<dbReference type="NCBIfam" id="TIGR03533">
    <property type="entry name" value="L3_gln_methyl"/>
    <property type="match status" value="1"/>
</dbReference>
<protein>
    <submittedName>
        <fullName evidence="5">50S ribosomal protein L3 N(5)-glutamine methyltransferase</fullName>
    </submittedName>
</protein>
<dbReference type="InterPro" id="IPR007848">
    <property type="entry name" value="Small_mtfrase_dom"/>
</dbReference>
<dbReference type="Gene3D" id="3.40.50.150">
    <property type="entry name" value="Vaccinia Virus protein VP39"/>
    <property type="match status" value="1"/>
</dbReference>
<keyword evidence="3" id="KW-0949">S-adenosyl-L-methionine</keyword>
<evidence type="ECO:0000313" key="6">
    <source>
        <dbReference type="Proteomes" id="UP000234845"/>
    </source>
</evidence>
<dbReference type="GO" id="GO:0032259">
    <property type="term" value="P:methylation"/>
    <property type="evidence" value="ECO:0007669"/>
    <property type="project" value="UniProtKB-KW"/>
</dbReference>
<dbReference type="OrthoDB" id="9800643at2"/>
<dbReference type="RefSeq" id="WP_101520886.1">
    <property type="nucleotide sequence ID" value="NZ_PKLZ01000003.1"/>
</dbReference>
<dbReference type="GO" id="GO:0005829">
    <property type="term" value="C:cytosol"/>
    <property type="evidence" value="ECO:0007669"/>
    <property type="project" value="TreeGrafter"/>
</dbReference>
<dbReference type="GO" id="GO:0036009">
    <property type="term" value="F:protein-glutamine N-methyltransferase activity"/>
    <property type="evidence" value="ECO:0007669"/>
    <property type="project" value="InterPro"/>
</dbReference>
<dbReference type="GO" id="GO:0003676">
    <property type="term" value="F:nucleic acid binding"/>
    <property type="evidence" value="ECO:0007669"/>
    <property type="project" value="InterPro"/>
</dbReference>
<keyword evidence="2 5" id="KW-0808">Transferase</keyword>
<keyword evidence="5" id="KW-0687">Ribonucleoprotein</keyword>
<evidence type="ECO:0000259" key="4">
    <source>
        <dbReference type="Pfam" id="PF05175"/>
    </source>
</evidence>
<evidence type="ECO:0000256" key="3">
    <source>
        <dbReference type="ARBA" id="ARBA00022691"/>
    </source>
</evidence>
<gene>
    <name evidence="5" type="ORF">CWI75_07735</name>
</gene>
<organism evidence="5 6">
    <name type="scientific">Kineobactrum sediminis</name>
    <dbReference type="NCBI Taxonomy" id="1905677"/>
    <lineage>
        <taxon>Bacteria</taxon>
        <taxon>Pseudomonadati</taxon>
        <taxon>Pseudomonadota</taxon>
        <taxon>Gammaproteobacteria</taxon>
        <taxon>Cellvibrionales</taxon>
        <taxon>Halieaceae</taxon>
        <taxon>Kineobactrum</taxon>
    </lineage>
</organism>
<dbReference type="NCBIfam" id="TIGR00536">
    <property type="entry name" value="hemK_fam"/>
    <property type="match status" value="1"/>
</dbReference>
<accession>A0A2N5Y4G5</accession>
<comment type="caution">
    <text evidence="5">The sequence shown here is derived from an EMBL/GenBank/DDBJ whole genome shotgun (WGS) entry which is preliminary data.</text>
</comment>
<dbReference type="GO" id="GO:0005840">
    <property type="term" value="C:ribosome"/>
    <property type="evidence" value="ECO:0007669"/>
    <property type="project" value="UniProtKB-KW"/>
</dbReference>
<keyword evidence="1 5" id="KW-0489">Methyltransferase</keyword>
<dbReference type="InterPro" id="IPR017127">
    <property type="entry name" value="Ribosome_uL3_MTase"/>
</dbReference>
<sequence>MTNRFTTLASAGTVGDALEQVAGALAAAEVYYGHGTDSAWDEAVQLVLAVAELPAESDDTVLAQPLAADQAARMAALLQRRIDERVPLPYLLGHAWFAGLRLHCDERAIIPRSPLAELILCGFEPWYSGPSPTRILDMCCGGGCIGLASAWYLPDCEVDLLDLDPDALALARDNIALLGLHQRVRTLQSDLFSALGGERYDLVLANPPYVDAGDLATMPPEYQHEPALALGSGDDGLDLTRRLLAQAEGFLHPWGLLVLEVGNSWEALEHAYPGVPFTWVEFEQGGHGVLVLTAKELRQCRESLHRSLILD</sequence>
<name>A0A2N5Y4G5_9GAMM</name>
<dbReference type="SUPFAM" id="SSF53335">
    <property type="entry name" value="S-adenosyl-L-methionine-dependent methyltransferases"/>
    <property type="match status" value="1"/>
</dbReference>
<proteinExistence type="predicted"/>
<feature type="domain" description="Methyltransferase small" evidence="4">
    <location>
        <begin position="134"/>
        <end position="213"/>
    </location>
</feature>
<dbReference type="Pfam" id="PF05175">
    <property type="entry name" value="MTS"/>
    <property type="match status" value="1"/>
</dbReference>